<organism evidence="2 3">
    <name type="scientific">Enhygromyxa salina</name>
    <dbReference type="NCBI Taxonomy" id="215803"/>
    <lineage>
        <taxon>Bacteria</taxon>
        <taxon>Pseudomonadati</taxon>
        <taxon>Myxococcota</taxon>
        <taxon>Polyangia</taxon>
        <taxon>Nannocystales</taxon>
        <taxon>Nannocystaceae</taxon>
        <taxon>Enhygromyxa</taxon>
    </lineage>
</organism>
<comment type="caution">
    <text evidence="2">The sequence shown here is derived from an EMBL/GenBank/DDBJ whole genome shotgun (WGS) entry which is preliminary data.</text>
</comment>
<protein>
    <submittedName>
        <fullName evidence="2">Serine/threonine phosphatase stp</fullName>
        <ecNumber evidence="2">3.1.3.16</ecNumber>
    </submittedName>
</protein>
<dbReference type="SUPFAM" id="SSF81606">
    <property type="entry name" value="PP2C-like"/>
    <property type="match status" value="1"/>
</dbReference>
<dbReference type="InterPro" id="IPR001932">
    <property type="entry name" value="PPM-type_phosphatase-like_dom"/>
</dbReference>
<dbReference type="GO" id="GO:0004722">
    <property type="term" value="F:protein serine/threonine phosphatase activity"/>
    <property type="evidence" value="ECO:0007669"/>
    <property type="project" value="UniProtKB-EC"/>
</dbReference>
<dbReference type="Gene3D" id="3.60.40.10">
    <property type="entry name" value="PPM-type phosphatase domain"/>
    <property type="match status" value="1"/>
</dbReference>
<dbReference type="PANTHER" id="PTHR13832:SF827">
    <property type="entry name" value="PROTEIN PHOSPHATASE 1L"/>
    <property type="match status" value="1"/>
</dbReference>
<name>A0A2S9YLG3_9BACT</name>
<evidence type="ECO:0000313" key="3">
    <source>
        <dbReference type="Proteomes" id="UP000237968"/>
    </source>
</evidence>
<dbReference type="AlphaFoldDB" id="A0A2S9YLG3"/>
<dbReference type="InterPro" id="IPR015655">
    <property type="entry name" value="PP2C"/>
</dbReference>
<dbReference type="InterPro" id="IPR036457">
    <property type="entry name" value="PPM-type-like_dom_sf"/>
</dbReference>
<feature type="domain" description="PPM-type phosphatase" evidence="1">
    <location>
        <begin position="6"/>
        <end position="261"/>
    </location>
</feature>
<dbReference type="SMART" id="SM00331">
    <property type="entry name" value="PP2C_SIG"/>
    <property type="match status" value="1"/>
</dbReference>
<reference evidence="2 3" key="1">
    <citation type="submission" date="2018-03" db="EMBL/GenBank/DDBJ databases">
        <title>Draft Genome Sequences of the Obligatory Marine Myxobacteria Enhygromyxa salina SWB005.</title>
        <authorList>
            <person name="Poehlein A."/>
            <person name="Moghaddam J.A."/>
            <person name="Harms H."/>
            <person name="Alanjari M."/>
            <person name="Koenig G.M."/>
            <person name="Daniel R."/>
            <person name="Schaeberle T.F."/>
        </authorList>
    </citation>
    <scope>NUCLEOTIDE SEQUENCE [LARGE SCALE GENOMIC DNA]</scope>
    <source>
        <strain evidence="2 3">SWB005</strain>
    </source>
</reference>
<dbReference type="CDD" id="cd00143">
    <property type="entry name" value="PP2Cc"/>
    <property type="match status" value="1"/>
</dbReference>
<keyword evidence="3" id="KW-1185">Reference proteome</keyword>
<proteinExistence type="predicted"/>
<keyword evidence="2" id="KW-0378">Hydrolase</keyword>
<dbReference type="EMBL" id="PVNK01000001">
    <property type="protein sequence ID" value="PRQ05920.1"/>
    <property type="molecule type" value="Genomic_DNA"/>
</dbReference>
<evidence type="ECO:0000313" key="2">
    <source>
        <dbReference type="EMBL" id="PRQ05920.1"/>
    </source>
</evidence>
<dbReference type="RefSeq" id="WP_106389515.1">
    <property type="nucleotide sequence ID" value="NZ_PVNK01000001.1"/>
</dbReference>
<dbReference type="OrthoDB" id="9801841at2"/>
<dbReference type="SMART" id="SM00332">
    <property type="entry name" value="PP2Cc"/>
    <property type="match status" value="1"/>
</dbReference>
<dbReference type="PROSITE" id="PS51746">
    <property type="entry name" value="PPM_2"/>
    <property type="match status" value="1"/>
</dbReference>
<dbReference type="EC" id="3.1.3.16" evidence="2"/>
<dbReference type="Pfam" id="PF00481">
    <property type="entry name" value="PP2C"/>
    <property type="match status" value="1"/>
</dbReference>
<dbReference type="Proteomes" id="UP000237968">
    <property type="component" value="Unassembled WGS sequence"/>
</dbReference>
<sequence length="285" mass="30274">MARVELFARTEIGCVRERNEDAFVVANVRTGERGLRPGTTLQELGIGVTLIGVCDGMGGAAAGDIASKIGAETLYETLMSSTPLGDHASVQEAMLSAVAAANRAILDYARSHPGKRGMGTTMTAALVYGHELYVLNVGDSRGYLRRGRALTQLTTDHSVVGQMIASGQLTPEQGRSYEHRNVLLQALGVQPVIQPEIVHVSLRAGDVLLMCSDGLTGPLEDARILELMLKYQDPVRCCRALTEAACAAGGPDNVTVAVGRFVGEGLQIPQGREPVSVRRASHTLQ</sequence>
<gene>
    <name evidence="2" type="primary">stp_1</name>
    <name evidence="2" type="ORF">ENSA5_00320</name>
</gene>
<evidence type="ECO:0000259" key="1">
    <source>
        <dbReference type="PROSITE" id="PS51746"/>
    </source>
</evidence>
<dbReference type="PANTHER" id="PTHR13832">
    <property type="entry name" value="PROTEIN PHOSPHATASE 2C"/>
    <property type="match status" value="1"/>
</dbReference>
<accession>A0A2S9YLG3</accession>